<keyword evidence="1 2" id="KW-0378">Hydrolase</keyword>
<dbReference type="GO" id="GO:0006574">
    <property type="term" value="P:L-valine catabolic process"/>
    <property type="evidence" value="ECO:0007669"/>
    <property type="project" value="UniProtKB-UniRule"/>
</dbReference>
<dbReference type="CDD" id="cd06558">
    <property type="entry name" value="crotonase-like"/>
    <property type="match status" value="1"/>
</dbReference>
<reference evidence="4" key="1">
    <citation type="submission" date="2023-03" db="EMBL/GenBank/DDBJ databases">
        <authorList>
            <person name="Julca I."/>
        </authorList>
    </citation>
    <scope>NUCLEOTIDE SEQUENCE</scope>
</reference>
<evidence type="ECO:0000256" key="2">
    <source>
        <dbReference type="RuleBase" id="RU369070"/>
    </source>
</evidence>
<dbReference type="InterPro" id="IPR032259">
    <property type="entry name" value="HIBYL-CoA-H"/>
</dbReference>
<evidence type="ECO:0000256" key="1">
    <source>
        <dbReference type="ARBA" id="ARBA00022801"/>
    </source>
</evidence>
<evidence type="ECO:0000259" key="3">
    <source>
        <dbReference type="Pfam" id="PF16113"/>
    </source>
</evidence>
<comment type="similarity">
    <text evidence="2">Belongs to the enoyl-CoA hydratase/isomerase family.</text>
</comment>
<dbReference type="EMBL" id="OX459121">
    <property type="protein sequence ID" value="CAI9102733.1"/>
    <property type="molecule type" value="Genomic_DNA"/>
</dbReference>
<name>A0AAV1D772_OLDCO</name>
<evidence type="ECO:0000313" key="5">
    <source>
        <dbReference type="Proteomes" id="UP001161247"/>
    </source>
</evidence>
<dbReference type="AlphaFoldDB" id="A0AAV1D772"/>
<comment type="pathway">
    <text evidence="2">Amino-acid degradation; L-valine degradation.</text>
</comment>
<accession>A0AAV1D772</accession>
<dbReference type="InterPro" id="IPR029045">
    <property type="entry name" value="ClpP/crotonase-like_dom_sf"/>
</dbReference>
<dbReference type="Proteomes" id="UP001161247">
    <property type="component" value="Chromosome 4"/>
</dbReference>
<dbReference type="Pfam" id="PF16113">
    <property type="entry name" value="ECH_2"/>
    <property type="match status" value="1"/>
</dbReference>
<sequence>MTFRHSFEPEQNQVLVEMEAGMLKMTLNRPRHLNSLTHQMVSQLKNTLQEHEFDPKLKLVLIKGNGKAFCVGGDVTRLIQVILAGFYFYTWNWSYSGLFYRKQLMLDYLVSIYNKPLVFFVNGAVMGGGAGLCLNGTFRVVTEKTVFAMPEVSIGLFPDVGVSYFLSRLPGHLGEFLGLTGTKLDGADMLFVGLASHFVPSKDLEQLESELRIAASNGTQLIAEVINKFAKVPNLKTSSPCNRIETINNCFSRNTVEQILFSLENEGANNEDKWIAKAIDSIKLASPTSLKLTLKIIRESRSKTLKECLARDYLMAMHFGVGTVNDDFLEGARAKFFQRDTKPKWNPSKLEEVTDEMIEQFCSQICDEDWVEMKLPDECVSKRRRNSKL</sequence>
<comment type="function">
    <text evidence="2">Hydrolyzes 3-hydroxyisobutyryl-CoA (HIBYL-CoA), a saline catabolite. Has high activity toward isobutyryl-CoA. Could be an isobutyryl-CoA dehydrogenase that functions in valine catabolism.</text>
</comment>
<dbReference type="InterPro" id="IPR045004">
    <property type="entry name" value="ECH_dom"/>
</dbReference>
<dbReference type="EC" id="3.1.2.4" evidence="2"/>
<dbReference type="SUPFAM" id="SSF52096">
    <property type="entry name" value="ClpP/crotonase"/>
    <property type="match status" value="1"/>
</dbReference>
<dbReference type="Gene3D" id="3.90.226.10">
    <property type="entry name" value="2-enoyl-CoA Hydratase, Chain A, domain 1"/>
    <property type="match status" value="1"/>
</dbReference>
<protein>
    <recommendedName>
        <fullName evidence="2">3-hydroxyisobutyryl-CoA hydrolase</fullName>
        <shortName evidence="2">HIB-CoA hydrolase</shortName>
        <shortName evidence="2">HIBYL-CoA-H</shortName>
        <ecNumber evidence="2">3.1.2.4</ecNumber>
    </recommendedName>
    <alternativeName>
        <fullName evidence="2">3-hydroxyisobutyryl-coenzyme A hydrolase</fullName>
    </alternativeName>
</protein>
<feature type="domain" description="Enoyl-CoA hydratase/isomerase" evidence="3">
    <location>
        <begin position="24"/>
        <end position="361"/>
    </location>
</feature>
<evidence type="ECO:0000313" key="4">
    <source>
        <dbReference type="EMBL" id="CAI9102733.1"/>
    </source>
</evidence>
<keyword evidence="5" id="KW-1185">Reference proteome</keyword>
<proteinExistence type="inferred from homology"/>
<gene>
    <name evidence="4" type="ORF">OLC1_LOCUS12034</name>
</gene>
<dbReference type="GO" id="GO:0003860">
    <property type="term" value="F:3-hydroxyisobutyryl-CoA hydrolase activity"/>
    <property type="evidence" value="ECO:0007669"/>
    <property type="project" value="UniProtKB-UniRule"/>
</dbReference>
<organism evidence="4 5">
    <name type="scientific">Oldenlandia corymbosa var. corymbosa</name>
    <dbReference type="NCBI Taxonomy" id="529605"/>
    <lineage>
        <taxon>Eukaryota</taxon>
        <taxon>Viridiplantae</taxon>
        <taxon>Streptophyta</taxon>
        <taxon>Embryophyta</taxon>
        <taxon>Tracheophyta</taxon>
        <taxon>Spermatophyta</taxon>
        <taxon>Magnoliopsida</taxon>
        <taxon>eudicotyledons</taxon>
        <taxon>Gunneridae</taxon>
        <taxon>Pentapetalae</taxon>
        <taxon>asterids</taxon>
        <taxon>lamiids</taxon>
        <taxon>Gentianales</taxon>
        <taxon>Rubiaceae</taxon>
        <taxon>Rubioideae</taxon>
        <taxon>Spermacoceae</taxon>
        <taxon>Hedyotis-Oldenlandia complex</taxon>
        <taxon>Oldenlandia</taxon>
    </lineage>
</organism>
<comment type="catalytic activity">
    <reaction evidence="2">
        <text>3-hydroxy-2-methylpropanoyl-CoA + H2O = 3-hydroxy-2-methylpropanoate + CoA + H(+)</text>
        <dbReference type="Rhea" id="RHEA:20888"/>
        <dbReference type="ChEBI" id="CHEBI:11805"/>
        <dbReference type="ChEBI" id="CHEBI:15377"/>
        <dbReference type="ChEBI" id="CHEBI:15378"/>
        <dbReference type="ChEBI" id="CHEBI:57287"/>
        <dbReference type="ChEBI" id="CHEBI:57340"/>
        <dbReference type="EC" id="3.1.2.4"/>
    </reaction>
</comment>
<dbReference type="NCBIfam" id="NF004127">
    <property type="entry name" value="PRK05617.1"/>
    <property type="match status" value="1"/>
</dbReference>
<dbReference type="PANTHER" id="PTHR43176">
    <property type="entry name" value="3-HYDROXYISOBUTYRYL-COA HYDROLASE-RELATED"/>
    <property type="match status" value="1"/>
</dbReference>
<dbReference type="PANTHER" id="PTHR43176:SF6">
    <property type="entry name" value="3-HYDROXYISOBUTYRYL-COA HYDROLASE"/>
    <property type="match status" value="1"/>
</dbReference>